<dbReference type="GO" id="GO:0006629">
    <property type="term" value="P:lipid metabolic process"/>
    <property type="evidence" value="ECO:0007669"/>
    <property type="project" value="InterPro"/>
</dbReference>
<dbReference type="InterPro" id="IPR007686">
    <property type="entry name" value="YutG/PgpA"/>
</dbReference>
<gene>
    <name evidence="2" type="ORF">IV45_GL000530</name>
</gene>
<dbReference type="Pfam" id="PF04608">
    <property type="entry name" value="PgpA"/>
    <property type="match status" value="1"/>
</dbReference>
<feature type="domain" description="YutG/PgpA" evidence="1">
    <location>
        <begin position="55"/>
        <end position="162"/>
    </location>
</feature>
<dbReference type="PIRSF" id="PIRSF019587">
    <property type="entry name" value="PGPase"/>
    <property type="match status" value="1"/>
</dbReference>
<dbReference type="PATRIC" id="fig|396268.3.peg.537"/>
<dbReference type="CDD" id="cd06971">
    <property type="entry name" value="PgpA"/>
    <property type="match status" value="1"/>
</dbReference>
<keyword evidence="3" id="KW-1185">Reference proteome</keyword>
<dbReference type="EMBL" id="JQBW01000009">
    <property type="protein sequence ID" value="KRN58903.1"/>
    <property type="molecule type" value="Genomic_DNA"/>
</dbReference>
<accession>A0A0R2I9X3</accession>
<sequence length="165" mass="18641">MLSKNFKYPDTKAFNFVVDTLHDRGVHLHDLAQMAYNLQSQFLPNLTVDECYENLIQVLHKRELLNNAMVALELDRLCQEGKIKEPLESIIKNDAGVFGVDEALAIQIAEIYGTIGVTNFGYMDRVKNGIIRQYDRDTKHVNTFIDDLLGAIVAALCGKLAHKYA</sequence>
<protein>
    <submittedName>
        <fullName evidence="2">Low temperature requirement C protein</fullName>
    </submittedName>
</protein>
<dbReference type="AlphaFoldDB" id="A0A0R2I9X3"/>
<dbReference type="InterPro" id="IPR036681">
    <property type="entry name" value="PgpA-like_sf"/>
</dbReference>
<dbReference type="GO" id="GO:0008962">
    <property type="term" value="F:phosphatidylglycerophosphatase activity"/>
    <property type="evidence" value="ECO:0007669"/>
    <property type="project" value="InterPro"/>
</dbReference>
<dbReference type="InterPro" id="IPR026038">
    <property type="entry name" value="Put_PGPase"/>
</dbReference>
<dbReference type="STRING" id="396268.IV45_GL000530"/>
<dbReference type="Proteomes" id="UP000050934">
    <property type="component" value="Unassembled WGS sequence"/>
</dbReference>
<dbReference type="RefSeq" id="WP_057741177.1">
    <property type="nucleotide sequence ID" value="NZ_JQBW01000009.1"/>
</dbReference>
<dbReference type="SUPFAM" id="SSF101307">
    <property type="entry name" value="YutG-like"/>
    <property type="match status" value="1"/>
</dbReference>
<dbReference type="OrthoDB" id="9793244at2"/>
<evidence type="ECO:0000313" key="2">
    <source>
        <dbReference type="EMBL" id="KRN58903.1"/>
    </source>
</evidence>
<evidence type="ECO:0000313" key="3">
    <source>
        <dbReference type="Proteomes" id="UP000050934"/>
    </source>
</evidence>
<reference evidence="2 3" key="1">
    <citation type="journal article" date="2015" name="Genome Announc.">
        <title>Expanding the biotechnology potential of lactobacilli through comparative genomics of 213 strains and associated genera.</title>
        <authorList>
            <person name="Sun Z."/>
            <person name="Harris H.M."/>
            <person name="McCann A."/>
            <person name="Guo C."/>
            <person name="Argimon S."/>
            <person name="Zhang W."/>
            <person name="Yang X."/>
            <person name="Jeffery I.B."/>
            <person name="Cooney J.C."/>
            <person name="Kagawa T.F."/>
            <person name="Liu W."/>
            <person name="Song Y."/>
            <person name="Salvetti E."/>
            <person name="Wrobel A."/>
            <person name="Rasinkangas P."/>
            <person name="Parkhill J."/>
            <person name="Rea M.C."/>
            <person name="O'Sullivan O."/>
            <person name="Ritari J."/>
            <person name="Douillard F.P."/>
            <person name="Paul Ross R."/>
            <person name="Yang R."/>
            <person name="Briner A.E."/>
            <person name="Felis G.E."/>
            <person name="de Vos W.M."/>
            <person name="Barrangou R."/>
            <person name="Klaenhammer T.R."/>
            <person name="Caufield P.W."/>
            <person name="Cui Y."/>
            <person name="Zhang H."/>
            <person name="O'Toole P.W."/>
        </authorList>
    </citation>
    <scope>NUCLEOTIDE SEQUENCE [LARGE SCALE GENOMIC DNA]</scope>
    <source>
        <strain evidence="2 3">DSM 17896</strain>
    </source>
</reference>
<comment type="caution">
    <text evidence="2">The sequence shown here is derived from an EMBL/GenBank/DDBJ whole genome shotgun (WGS) entry which is preliminary data.</text>
</comment>
<dbReference type="Gene3D" id="1.10.3760.10">
    <property type="entry name" value="PgpA-like"/>
    <property type="match status" value="1"/>
</dbReference>
<name>A0A0R2I9X3_9LACO</name>
<proteinExistence type="predicted"/>
<organism evidence="2 3">
    <name type="scientific">Limosilactobacillus secaliphilus</name>
    <dbReference type="NCBI Taxonomy" id="396268"/>
    <lineage>
        <taxon>Bacteria</taxon>
        <taxon>Bacillati</taxon>
        <taxon>Bacillota</taxon>
        <taxon>Bacilli</taxon>
        <taxon>Lactobacillales</taxon>
        <taxon>Lactobacillaceae</taxon>
        <taxon>Limosilactobacillus</taxon>
    </lineage>
</organism>
<evidence type="ECO:0000259" key="1">
    <source>
        <dbReference type="Pfam" id="PF04608"/>
    </source>
</evidence>